<feature type="chain" id="PRO_5003609933" description="Starch-binding associating with outer membrane" evidence="1">
    <location>
        <begin position="19"/>
        <end position="468"/>
    </location>
</feature>
<dbReference type="Gene3D" id="1.25.40.390">
    <property type="match status" value="1"/>
</dbReference>
<evidence type="ECO:0008006" key="4">
    <source>
        <dbReference type="Google" id="ProtNLM"/>
    </source>
</evidence>
<dbReference type="AlphaFoldDB" id="H7FQU7"/>
<sequence>MKKIISFILLLVVSISCTDGFEEINTNKNQPTASQPKQMLPNVIFNLANSNVTNSYDFGDILAQYGGFYEYNQLDIYDWGADNRFWGMYKWLNDIYDIKKQAIALNDKNYEAIGLVLETYTMSLITDTYGYAPYSEASTGESGILKPKYDSQEEIYTQLLLNLDKANALIDTKTKVEGDLLFSGDMLKWKKFCNSLHVRLLMRISNKVNVSVKLNNIITKPTEYPLFQSNTDNASYVYSGSYPNISPMSDGVNRLYGYNIVVPSTNLVNTLIANNDPRLEEWIDPIAGTINHLGLQPGLASDQIGEPTKYSRRAEDYFYNKTKISSLFMTYSELNFLLAEASQRNLITTGSAKTYYDTAVAASFKQWNVIMPTDYLTATAPYSATTEVLYTQKWLALYHTGVESWLDWKRTGKPSFIKAGPGAKNNGKVPRRILYPSLEQSVNAENNSEALQKMGGDDINVKVWWDNF</sequence>
<gene>
    <name evidence="2" type="ORF">HJ01_01470</name>
</gene>
<reference evidence="2 3" key="1">
    <citation type="journal article" date="2014" name="Acta Crystallogr. D">
        <title>Structure-based characterization and antifreeze properties of a hyperactive ice-binding protein from the Antarctic bacterium Flavobacterium frigoris PS1.</title>
        <authorList>
            <person name="Do H."/>
            <person name="Kim S.J."/>
            <person name="Kim H.J."/>
            <person name="Lee J.H."/>
        </authorList>
    </citation>
    <scope>NUCLEOTIDE SEQUENCE [LARGE SCALE GENOMIC DNA]</scope>
    <source>
        <strain evidence="2 3">PS1</strain>
    </source>
</reference>
<organism evidence="2 3">
    <name type="scientific">Flavobacterium frigoris (strain PS1)</name>
    <dbReference type="NCBI Taxonomy" id="1086011"/>
    <lineage>
        <taxon>Bacteria</taxon>
        <taxon>Pseudomonadati</taxon>
        <taxon>Bacteroidota</taxon>
        <taxon>Flavobacteriia</taxon>
        <taxon>Flavobacteriales</taxon>
        <taxon>Flavobacteriaceae</taxon>
        <taxon>Flavobacterium</taxon>
    </lineage>
</organism>
<dbReference type="OrthoDB" id="725917at2"/>
<evidence type="ECO:0000313" key="3">
    <source>
        <dbReference type="Proteomes" id="UP000005566"/>
    </source>
</evidence>
<proteinExistence type="predicted"/>
<dbReference type="STRING" id="1086011.HJ01_01470"/>
<accession>H7FQU7</accession>
<dbReference type="PROSITE" id="PS51257">
    <property type="entry name" value="PROKAR_LIPOPROTEIN"/>
    <property type="match status" value="1"/>
</dbReference>
<dbReference type="Pfam" id="PF12771">
    <property type="entry name" value="SusD-like_2"/>
    <property type="match status" value="1"/>
</dbReference>
<name>H7FQU7_FLAFP</name>
<evidence type="ECO:0000256" key="1">
    <source>
        <dbReference type="SAM" id="SignalP"/>
    </source>
</evidence>
<keyword evidence="3" id="KW-1185">Reference proteome</keyword>
<dbReference type="InterPro" id="IPR011990">
    <property type="entry name" value="TPR-like_helical_dom_sf"/>
</dbReference>
<feature type="signal peptide" evidence="1">
    <location>
        <begin position="1"/>
        <end position="18"/>
    </location>
</feature>
<dbReference type="eggNOG" id="COG0521">
    <property type="taxonomic scope" value="Bacteria"/>
</dbReference>
<keyword evidence="1" id="KW-0732">Signal</keyword>
<dbReference type="Proteomes" id="UP000005566">
    <property type="component" value="Unassembled WGS sequence"/>
</dbReference>
<dbReference type="EMBL" id="AHKF01000016">
    <property type="protein sequence ID" value="EIA09084.1"/>
    <property type="molecule type" value="Genomic_DNA"/>
</dbReference>
<dbReference type="PATRIC" id="fig|1086011.3.peg.1440"/>
<comment type="caution">
    <text evidence="2">The sequence shown here is derived from an EMBL/GenBank/DDBJ whole genome shotgun (WGS) entry which is preliminary data.</text>
</comment>
<dbReference type="SUPFAM" id="SSF48452">
    <property type="entry name" value="TPR-like"/>
    <property type="match status" value="1"/>
</dbReference>
<protein>
    <recommendedName>
        <fullName evidence="4">Starch-binding associating with outer membrane</fullName>
    </recommendedName>
</protein>
<dbReference type="InterPro" id="IPR041662">
    <property type="entry name" value="SusD-like_2"/>
</dbReference>
<dbReference type="RefSeq" id="WP_007137647.1">
    <property type="nucleotide sequence ID" value="NZ_AHKF01000016.1"/>
</dbReference>
<evidence type="ECO:0000313" key="2">
    <source>
        <dbReference type="EMBL" id="EIA09084.1"/>
    </source>
</evidence>